<sequence>MMKPLPTAEVAINDVLQHEQKLKKDRGITRSVQTVALAVRGGSQEGRKFSRCCKKENHTTEECWRLKNKKLRIYGGVAALVPQGESSTDSDTTSLDSKLNSKTRSVFTKENMNFSYEKMHKLRYLLQFVPSPSPSPLASPSVNHLAFFVAHSISQFPNYVGKFILSSFMQHKAESLAHSWILDTRASNHIACNIAFCSLKFSNSRSISLSSKWD</sequence>
<keyword evidence="2" id="KW-1185">Reference proteome</keyword>
<gene>
    <name evidence="1" type="ORF">LTRI10_LOCUS39284</name>
</gene>
<proteinExistence type="predicted"/>
<accession>A0AAV2FLE4</accession>
<reference evidence="1 2" key="1">
    <citation type="submission" date="2024-04" db="EMBL/GenBank/DDBJ databases">
        <authorList>
            <person name="Fracassetti M."/>
        </authorList>
    </citation>
    <scope>NUCLEOTIDE SEQUENCE [LARGE SCALE GENOMIC DNA]</scope>
</reference>
<dbReference type="Proteomes" id="UP001497516">
    <property type="component" value="Chromosome 7"/>
</dbReference>
<protein>
    <submittedName>
        <fullName evidence="1">Uncharacterized protein</fullName>
    </submittedName>
</protein>
<dbReference type="AlphaFoldDB" id="A0AAV2FLE4"/>
<evidence type="ECO:0000313" key="2">
    <source>
        <dbReference type="Proteomes" id="UP001497516"/>
    </source>
</evidence>
<evidence type="ECO:0000313" key="1">
    <source>
        <dbReference type="EMBL" id="CAL1399090.1"/>
    </source>
</evidence>
<organism evidence="1 2">
    <name type="scientific">Linum trigynum</name>
    <dbReference type="NCBI Taxonomy" id="586398"/>
    <lineage>
        <taxon>Eukaryota</taxon>
        <taxon>Viridiplantae</taxon>
        <taxon>Streptophyta</taxon>
        <taxon>Embryophyta</taxon>
        <taxon>Tracheophyta</taxon>
        <taxon>Spermatophyta</taxon>
        <taxon>Magnoliopsida</taxon>
        <taxon>eudicotyledons</taxon>
        <taxon>Gunneridae</taxon>
        <taxon>Pentapetalae</taxon>
        <taxon>rosids</taxon>
        <taxon>fabids</taxon>
        <taxon>Malpighiales</taxon>
        <taxon>Linaceae</taxon>
        <taxon>Linum</taxon>
    </lineage>
</organism>
<dbReference type="EMBL" id="OZ034820">
    <property type="protein sequence ID" value="CAL1399090.1"/>
    <property type="molecule type" value="Genomic_DNA"/>
</dbReference>
<name>A0AAV2FLE4_9ROSI</name>